<protein>
    <recommendedName>
        <fullName evidence="2">SET domain-containing protein</fullName>
    </recommendedName>
</protein>
<organism evidence="3 4">
    <name type="scientific">Astyanax mexicanus</name>
    <name type="common">Blind cave fish</name>
    <name type="synonym">Astyanax fasciatus mexicanus</name>
    <dbReference type="NCBI Taxonomy" id="7994"/>
    <lineage>
        <taxon>Eukaryota</taxon>
        <taxon>Metazoa</taxon>
        <taxon>Chordata</taxon>
        <taxon>Craniata</taxon>
        <taxon>Vertebrata</taxon>
        <taxon>Euteleostomi</taxon>
        <taxon>Actinopterygii</taxon>
        <taxon>Neopterygii</taxon>
        <taxon>Teleostei</taxon>
        <taxon>Ostariophysi</taxon>
        <taxon>Characiformes</taxon>
        <taxon>Characoidei</taxon>
        <taxon>Acestrorhamphidae</taxon>
        <taxon>Acestrorhamphinae</taxon>
        <taxon>Astyanax</taxon>
    </lineage>
</organism>
<sequence>MASSASSAEKASNRTFLLCPMCNKTHWSLLVHLRRSCMKNSSEADILAVVESAKRTANNLLRTGRVWEYSLITRIMQSPDPVGRMIEELQSRGKAVVGIPTEDPAPAVQAGPQLPVDVPTESNSGLEISGECPDPTTQGTSLRERMSSLGLYKKHSLDHILLAKFAKFLQSDLRNENFKQEVENVARFLYYMDPQQASLQFVRQHEKTREYFLKLSEAGLCKQTVQNYIKSVKRFLNFHVGSTNLCFEDRVLHADCQNYVLFLSNIQTVTSKQVSKETTRKRFDTLLEGVLPPKEAMTVLDAAREDFLAVIGKLFVGECSPGHPLTLSEMQLVLYYLEAVVILKHAQRPGVVKHMTVTEWTSRRRVYGHGGHVVVGVKEHKTAATQVATFALSQEEEMWFDLYFTEVRPVMLGNQRKRVESDERFFISSTGRPIYNVSNDLDRLHKKYQVPKVTSQMARRAYETATKTRSDFQKTMVAEYLTHSSATAEKHYRMKDISSTVDACLVLKSLRGDSDGEQSDQTPHCSSSYLRGEAAFDNLLQSYPVTLDGVPPKRSARKSLAGVHQGYCYDRWRGEQLELRVQHVLEHFARRLPSESRVKAWIEKQGWSSNIPDAATIVQQWKPSGGIDDAMNSAVLQKFCRTQRWKGLSVAEIEGKGRGVVVTRPFALGEVVCDYHGKVVSRQEGLATHAATAEQESGYMFFFNSGQVARCIDAHEEECLCHPGMCTFGRLINHSSKKANLRPRLYSVDGKDVILFIAIRNIKVKEELLFDYGVNRKSFAGEGLDLVWL</sequence>
<feature type="domain" description="SET" evidence="2">
    <location>
        <begin position="646"/>
        <end position="773"/>
    </location>
</feature>
<dbReference type="InterPro" id="IPR046341">
    <property type="entry name" value="SET_dom_sf"/>
</dbReference>
<dbReference type="SUPFAM" id="SSF56349">
    <property type="entry name" value="DNA breaking-rejoining enzymes"/>
    <property type="match status" value="1"/>
</dbReference>
<evidence type="ECO:0000313" key="3">
    <source>
        <dbReference type="EMBL" id="KAG9261351.1"/>
    </source>
</evidence>
<evidence type="ECO:0000313" key="4">
    <source>
        <dbReference type="Proteomes" id="UP000752171"/>
    </source>
</evidence>
<reference evidence="3 4" key="1">
    <citation type="submission" date="2021-07" db="EMBL/GenBank/DDBJ databases">
        <authorList>
            <person name="Imarazene B."/>
            <person name="Zahm M."/>
            <person name="Klopp C."/>
            <person name="Cabau C."/>
            <person name="Beille S."/>
            <person name="Jouanno E."/>
            <person name="Castinel A."/>
            <person name="Lluch J."/>
            <person name="Gil L."/>
            <person name="Kuchtly C."/>
            <person name="Lopez Roques C."/>
            <person name="Donnadieu C."/>
            <person name="Parrinello H."/>
            <person name="Journot L."/>
            <person name="Du K."/>
            <person name="Schartl M."/>
            <person name="Retaux S."/>
            <person name="Guiguen Y."/>
        </authorList>
    </citation>
    <scope>NUCLEOTIDE SEQUENCE [LARGE SCALE GENOMIC DNA]</scope>
    <source>
        <strain evidence="3">Pach_M1</strain>
        <tissue evidence="3">Testis</tissue>
    </source>
</reference>
<dbReference type="AlphaFoldDB" id="A0A8T2KX64"/>
<dbReference type="PROSITE" id="PS50280">
    <property type="entry name" value="SET"/>
    <property type="match status" value="1"/>
</dbReference>
<dbReference type="Pfam" id="PF00856">
    <property type="entry name" value="SET"/>
    <property type="match status" value="1"/>
</dbReference>
<feature type="region of interest" description="Disordered" evidence="1">
    <location>
        <begin position="106"/>
        <end position="139"/>
    </location>
</feature>
<dbReference type="EMBL" id="JAICCE010000022">
    <property type="protein sequence ID" value="KAG9261351.1"/>
    <property type="molecule type" value="Genomic_DNA"/>
</dbReference>
<dbReference type="GO" id="GO:0003677">
    <property type="term" value="F:DNA binding"/>
    <property type="evidence" value="ECO:0007669"/>
    <property type="project" value="InterPro"/>
</dbReference>
<dbReference type="Proteomes" id="UP000752171">
    <property type="component" value="Unassembled WGS sequence"/>
</dbReference>
<dbReference type="SUPFAM" id="SSF82199">
    <property type="entry name" value="SET domain"/>
    <property type="match status" value="1"/>
</dbReference>
<dbReference type="SMART" id="SM00317">
    <property type="entry name" value="SET"/>
    <property type="match status" value="1"/>
</dbReference>
<dbReference type="PANTHER" id="PTHR47306:SF2">
    <property type="entry name" value="CORE-BINDING (CB) DOMAIN-CONTAINING PROTEIN"/>
    <property type="match status" value="1"/>
</dbReference>
<proteinExistence type="predicted"/>
<name>A0A8T2KX64_ASTMX</name>
<dbReference type="InterPro" id="IPR011010">
    <property type="entry name" value="DNA_brk_join_enz"/>
</dbReference>
<accession>A0A8T2KX64</accession>
<comment type="caution">
    <text evidence="3">The sequence shown here is derived from an EMBL/GenBank/DDBJ whole genome shotgun (WGS) entry which is preliminary data.</text>
</comment>
<gene>
    <name evidence="3" type="ORF">AMEX_G24872</name>
</gene>
<dbReference type="InterPro" id="IPR001214">
    <property type="entry name" value="SET_dom"/>
</dbReference>
<evidence type="ECO:0000259" key="2">
    <source>
        <dbReference type="PROSITE" id="PS50280"/>
    </source>
</evidence>
<dbReference type="PANTHER" id="PTHR47306">
    <property type="entry name" value="SI:CH211-178J18.4-RELATED"/>
    <property type="match status" value="1"/>
</dbReference>
<dbReference type="Gene3D" id="2.170.270.10">
    <property type="entry name" value="SET domain"/>
    <property type="match status" value="1"/>
</dbReference>
<evidence type="ECO:0000256" key="1">
    <source>
        <dbReference type="SAM" id="MobiDB-lite"/>
    </source>
</evidence>